<dbReference type="Gene3D" id="2.40.50.100">
    <property type="match status" value="1"/>
</dbReference>
<evidence type="ECO:0000259" key="5">
    <source>
        <dbReference type="PROSITE" id="PS50893"/>
    </source>
</evidence>
<dbReference type="PANTHER" id="PTHR43514">
    <property type="entry name" value="ABC TRANSPORTER I FAMILY MEMBER 10"/>
    <property type="match status" value="1"/>
</dbReference>
<proteinExistence type="predicted"/>
<dbReference type="SUPFAM" id="SSF50331">
    <property type="entry name" value="MOP-like"/>
    <property type="match status" value="1"/>
</dbReference>
<dbReference type="PROSITE" id="PS51866">
    <property type="entry name" value="MOP"/>
    <property type="match status" value="1"/>
</dbReference>
<dbReference type="PROSITE" id="PS50893">
    <property type="entry name" value="ABC_TRANSPORTER_2"/>
    <property type="match status" value="1"/>
</dbReference>
<evidence type="ECO:0000256" key="4">
    <source>
        <dbReference type="PROSITE-ProRule" id="PRU01213"/>
    </source>
</evidence>
<dbReference type="InterPro" id="IPR027417">
    <property type="entry name" value="P-loop_NTPase"/>
</dbReference>
<dbReference type="PANTHER" id="PTHR43514:SF4">
    <property type="entry name" value="ABC TRANSPORTER I FAMILY MEMBER 10"/>
    <property type="match status" value="1"/>
</dbReference>
<dbReference type="GO" id="GO:0015689">
    <property type="term" value="P:molybdate ion transport"/>
    <property type="evidence" value="ECO:0007669"/>
    <property type="project" value="InterPro"/>
</dbReference>
<gene>
    <name evidence="7" type="ORF">SAMN05216361_2031</name>
</gene>
<dbReference type="InterPro" id="IPR004606">
    <property type="entry name" value="Mop_domain"/>
</dbReference>
<dbReference type="InterPro" id="IPR050334">
    <property type="entry name" value="Molybdenum_import_ModC"/>
</dbReference>
<protein>
    <submittedName>
        <fullName evidence="7">ABC-type molybdate transport system, ATPase component</fullName>
    </submittedName>
</protein>
<dbReference type="SUPFAM" id="SSF52540">
    <property type="entry name" value="P-loop containing nucleoside triphosphate hydrolases"/>
    <property type="match status" value="1"/>
</dbReference>
<feature type="domain" description="Mop" evidence="6">
    <location>
        <begin position="277"/>
        <end position="344"/>
    </location>
</feature>
<keyword evidence="2" id="KW-0547">Nucleotide-binding</keyword>
<dbReference type="GO" id="GO:0005524">
    <property type="term" value="F:ATP binding"/>
    <property type="evidence" value="ECO:0007669"/>
    <property type="project" value="UniProtKB-KW"/>
</dbReference>
<dbReference type="Proteomes" id="UP000184520">
    <property type="component" value="Unassembled WGS sequence"/>
</dbReference>
<dbReference type="AlphaFoldDB" id="A0A1M5JCY5"/>
<dbReference type="EMBL" id="FQWD01000003">
    <property type="protein sequence ID" value="SHG38159.1"/>
    <property type="molecule type" value="Genomic_DNA"/>
</dbReference>
<evidence type="ECO:0000256" key="1">
    <source>
        <dbReference type="ARBA" id="ARBA00022448"/>
    </source>
</evidence>
<keyword evidence="4" id="KW-0500">Molybdenum</keyword>
<dbReference type="InterPro" id="IPR003593">
    <property type="entry name" value="AAA+_ATPase"/>
</dbReference>
<dbReference type="RefSeq" id="WP_073321860.1">
    <property type="nucleotide sequence ID" value="NZ_FQWD01000003.1"/>
</dbReference>
<evidence type="ECO:0000313" key="7">
    <source>
        <dbReference type="EMBL" id="SHG38159.1"/>
    </source>
</evidence>
<feature type="domain" description="ABC transporter" evidence="5">
    <location>
        <begin position="5"/>
        <end position="219"/>
    </location>
</feature>
<evidence type="ECO:0000256" key="3">
    <source>
        <dbReference type="ARBA" id="ARBA00022840"/>
    </source>
</evidence>
<keyword evidence="8" id="KW-1185">Reference proteome</keyword>
<sequence>MACHVSCQRGDFTLSARLTLGPDIDWLGVVGASGAGKTSLLRCLAGLESAAQVEGFASWAHPAGDNIVLVSAQTPLFPALSVEENLQVVARYNGVTDESFKSVVDDCECRHLLAKAVTALSAGETQRVALARGLLANPSILLMDESTSAMDTKLRTRVLHKLKRRTQGVCKVVWVSHDWQDIARYSDEVAVLRQGKVTIQDMPANALSQAEASEPVSALQGCLLQGPIVEHEDEFTVFAVGENKVVTRAVEQGEKNASLLVDARQVLVSRTPLAPAQIGYVNRLPVKVKSLDTDSETGVQRLTLNCGNQTLFALLEAPAARHLAIQSGEAVYAYFGAGSLPEPARA</sequence>
<accession>A0A1M5JCY5</accession>
<evidence type="ECO:0000313" key="8">
    <source>
        <dbReference type="Proteomes" id="UP000184520"/>
    </source>
</evidence>
<evidence type="ECO:0000259" key="6">
    <source>
        <dbReference type="PROSITE" id="PS51866"/>
    </source>
</evidence>
<dbReference type="OrthoDB" id="9802264at2"/>
<dbReference type="Gene3D" id="3.40.50.300">
    <property type="entry name" value="P-loop containing nucleotide triphosphate hydrolases"/>
    <property type="match status" value="1"/>
</dbReference>
<reference evidence="8" key="1">
    <citation type="submission" date="2016-11" db="EMBL/GenBank/DDBJ databases">
        <authorList>
            <person name="Varghese N."/>
            <person name="Submissions S."/>
        </authorList>
    </citation>
    <scope>NUCLEOTIDE SEQUENCE [LARGE SCALE GENOMIC DNA]</scope>
    <source>
        <strain evidence="8">CGMCC 1.8995</strain>
    </source>
</reference>
<evidence type="ECO:0000256" key="2">
    <source>
        <dbReference type="ARBA" id="ARBA00022741"/>
    </source>
</evidence>
<dbReference type="STRING" id="634436.SAMN05216361_2031"/>
<dbReference type="Pfam" id="PF00005">
    <property type="entry name" value="ABC_tran"/>
    <property type="match status" value="1"/>
</dbReference>
<dbReference type="InterPro" id="IPR003439">
    <property type="entry name" value="ABC_transporter-like_ATP-bd"/>
</dbReference>
<dbReference type="SMART" id="SM00382">
    <property type="entry name" value="AAA"/>
    <property type="match status" value="1"/>
</dbReference>
<dbReference type="InterPro" id="IPR008995">
    <property type="entry name" value="Mo/tungstate-bd_C_term_dom"/>
</dbReference>
<organism evidence="7 8">
    <name type="scientific">Marisediminitalea aggregata</name>
    <dbReference type="NCBI Taxonomy" id="634436"/>
    <lineage>
        <taxon>Bacteria</taxon>
        <taxon>Pseudomonadati</taxon>
        <taxon>Pseudomonadota</taxon>
        <taxon>Gammaproteobacteria</taxon>
        <taxon>Alteromonadales</taxon>
        <taxon>Alteromonadaceae</taxon>
        <taxon>Marisediminitalea</taxon>
    </lineage>
</organism>
<keyword evidence="3" id="KW-0067">ATP-binding</keyword>
<dbReference type="GO" id="GO:0016887">
    <property type="term" value="F:ATP hydrolysis activity"/>
    <property type="evidence" value="ECO:0007669"/>
    <property type="project" value="InterPro"/>
</dbReference>
<keyword evidence="1" id="KW-0813">Transport</keyword>
<name>A0A1M5JCY5_9ALTE</name>